<evidence type="ECO:0000313" key="2">
    <source>
        <dbReference type="Proteomes" id="UP000263012"/>
    </source>
</evidence>
<dbReference type="OrthoDB" id="17710at2157"/>
<dbReference type="KEGG" id="hdf:AArcSl_2617"/>
<reference evidence="2" key="1">
    <citation type="submission" date="2017-11" db="EMBL/GenBank/DDBJ databases">
        <title>Phenotypic and genomic properties of facultatively anaerobic sulfur-reducing natronoarchaea from hypersaline soda lakes.</title>
        <authorList>
            <person name="Sorokin D.Y."/>
            <person name="Kublanov I.V."/>
            <person name="Roman P."/>
            <person name="Sinninghe Damste J.S."/>
            <person name="Golyshin P.N."/>
            <person name="Rojo D."/>
            <person name="Ciordia S."/>
            <person name="Mena M.D.C."/>
            <person name="Ferrer M."/>
            <person name="Messina E."/>
            <person name="Smedile F."/>
            <person name="La Spada G."/>
            <person name="La Cono V."/>
            <person name="Yakimov M.M."/>
        </authorList>
    </citation>
    <scope>NUCLEOTIDE SEQUENCE [LARGE SCALE GENOMIC DNA]</scope>
    <source>
        <strain evidence="2">AArc-Sl</strain>
    </source>
</reference>
<sequence>MIVVATEDFELYHEAVSALRDRGTTFTTVQPGEPLPEGTTVVLTGPDDDLSPVDLAGPGDRPSPPEIVRVDPGNVRRGIEEALSILRGGAGRTVIGIDSGPRPGVAVLSGKTVTAAFSVPIDEVVDLVADELSDVADPLVRVGDGDRLKSARIVNELAELEGVEVELVDETGTTPALGAGARGGSDVLAAVNIALRPGEPVSGREIEPTPGELERIKTTSRERSAGDRTIDEELARRVADGELTIDEALQLHRERDGSGP</sequence>
<gene>
    <name evidence="1" type="ORF">AArcSl_2617</name>
</gene>
<keyword evidence="2" id="KW-1185">Reference proteome</keyword>
<dbReference type="EMBL" id="CP025066">
    <property type="protein sequence ID" value="AUX10236.1"/>
    <property type="molecule type" value="Genomic_DNA"/>
</dbReference>
<evidence type="ECO:0000313" key="1">
    <source>
        <dbReference type="EMBL" id="AUX10236.1"/>
    </source>
</evidence>
<protein>
    <submittedName>
        <fullName evidence="1">Uncharacterized protein</fullName>
    </submittedName>
</protein>
<organism evidence="1 2">
    <name type="scientific">Halalkaliarchaeum desulfuricum</name>
    <dbReference type="NCBI Taxonomy" id="2055893"/>
    <lineage>
        <taxon>Archaea</taxon>
        <taxon>Methanobacteriati</taxon>
        <taxon>Methanobacteriota</taxon>
        <taxon>Stenosarchaea group</taxon>
        <taxon>Halobacteria</taxon>
        <taxon>Halobacteriales</taxon>
        <taxon>Haloferacaceae</taxon>
        <taxon>Halalkaliarchaeum</taxon>
    </lineage>
</organism>
<accession>A0A343TMB4</accession>
<dbReference type="AlphaFoldDB" id="A0A343TMB4"/>
<dbReference type="GeneID" id="37878975"/>
<proteinExistence type="predicted"/>
<dbReference type="Proteomes" id="UP000263012">
    <property type="component" value="Chromosome"/>
</dbReference>
<dbReference type="RefSeq" id="WP_119820146.1">
    <property type="nucleotide sequence ID" value="NZ_CP025066.1"/>
</dbReference>
<name>A0A343TMB4_9EURY</name>